<reference evidence="5 6" key="1">
    <citation type="submission" date="2020-07" db="EMBL/GenBank/DDBJ databases">
        <title>Sequencing the genomes of 1000 actinobacteria strains.</title>
        <authorList>
            <person name="Klenk H.-P."/>
        </authorList>
    </citation>
    <scope>NUCLEOTIDE SEQUENCE [LARGE SCALE GENOMIC DNA]</scope>
    <source>
        <strain evidence="5 6">DSM 44065</strain>
    </source>
</reference>
<dbReference type="InterPro" id="IPR041627">
    <property type="entry name" value="AAA_lid_6"/>
</dbReference>
<evidence type="ECO:0000256" key="3">
    <source>
        <dbReference type="ARBA" id="ARBA00022840"/>
    </source>
</evidence>
<keyword evidence="3" id="KW-0067">ATP-binding</keyword>
<comment type="similarity">
    <text evidence="1">Belongs to the CbxX/CfxQ family.</text>
</comment>
<protein>
    <submittedName>
        <fullName evidence="5">SpoVK/Ycf46/Vps4 family AAA+-type ATPase</fullName>
    </submittedName>
</protein>
<organism evidence="5 6">
    <name type="scientific">Saccharopolyspora hordei</name>
    <dbReference type="NCBI Taxonomy" id="1838"/>
    <lineage>
        <taxon>Bacteria</taxon>
        <taxon>Bacillati</taxon>
        <taxon>Actinomycetota</taxon>
        <taxon>Actinomycetes</taxon>
        <taxon>Pseudonocardiales</taxon>
        <taxon>Pseudonocardiaceae</taxon>
        <taxon>Saccharopolyspora</taxon>
    </lineage>
</organism>
<evidence type="ECO:0000256" key="2">
    <source>
        <dbReference type="ARBA" id="ARBA00022741"/>
    </source>
</evidence>
<dbReference type="GO" id="GO:0005524">
    <property type="term" value="F:ATP binding"/>
    <property type="evidence" value="ECO:0007669"/>
    <property type="project" value="UniProtKB-KW"/>
</dbReference>
<dbReference type="PRINTS" id="PR00819">
    <property type="entry name" value="CBXCFQXSUPER"/>
</dbReference>
<dbReference type="SMART" id="SM00382">
    <property type="entry name" value="AAA"/>
    <property type="match status" value="2"/>
</dbReference>
<dbReference type="GO" id="GO:0016887">
    <property type="term" value="F:ATP hydrolysis activity"/>
    <property type="evidence" value="ECO:0007669"/>
    <property type="project" value="InterPro"/>
</dbReference>
<dbReference type="InterPro" id="IPR050773">
    <property type="entry name" value="CbxX/CfxQ_RuBisCO_ESX"/>
</dbReference>
<evidence type="ECO:0000256" key="1">
    <source>
        <dbReference type="ARBA" id="ARBA00010378"/>
    </source>
</evidence>
<dbReference type="InterPro" id="IPR027417">
    <property type="entry name" value="P-loop_NTPase"/>
</dbReference>
<feature type="domain" description="AAA+ ATPase" evidence="4">
    <location>
        <begin position="664"/>
        <end position="778"/>
    </location>
</feature>
<feature type="domain" description="AAA+ ATPase" evidence="4">
    <location>
        <begin position="939"/>
        <end position="1078"/>
    </location>
</feature>
<evidence type="ECO:0000313" key="5">
    <source>
        <dbReference type="EMBL" id="NYI84505.1"/>
    </source>
</evidence>
<dbReference type="Proteomes" id="UP000587002">
    <property type="component" value="Unassembled WGS sequence"/>
</dbReference>
<dbReference type="Gene3D" id="3.40.50.300">
    <property type="entry name" value="P-loop containing nucleotide triphosphate hydrolases"/>
    <property type="match status" value="2"/>
</dbReference>
<keyword evidence="2" id="KW-0547">Nucleotide-binding</keyword>
<dbReference type="Pfam" id="PF17866">
    <property type="entry name" value="AAA_lid_6"/>
    <property type="match status" value="2"/>
</dbReference>
<dbReference type="CDD" id="cd00009">
    <property type="entry name" value="AAA"/>
    <property type="match status" value="2"/>
</dbReference>
<evidence type="ECO:0000313" key="6">
    <source>
        <dbReference type="Proteomes" id="UP000587002"/>
    </source>
</evidence>
<dbReference type="RefSeq" id="WP_179721704.1">
    <property type="nucleotide sequence ID" value="NZ_BAABFH010000001.1"/>
</dbReference>
<dbReference type="Gene3D" id="1.10.8.60">
    <property type="match status" value="2"/>
</dbReference>
<dbReference type="PANTHER" id="PTHR43392:SF2">
    <property type="entry name" value="AAA-TYPE ATPASE FAMILY PROTEIN _ ANKYRIN REPEAT FAMILY PROTEIN"/>
    <property type="match status" value="1"/>
</dbReference>
<dbReference type="FunFam" id="3.40.50.300:FF:000216">
    <property type="entry name" value="Type VII secretion ATPase EccA"/>
    <property type="match status" value="1"/>
</dbReference>
<dbReference type="InterPro" id="IPR000641">
    <property type="entry name" value="CbxX/CfxQ"/>
</dbReference>
<proteinExistence type="inferred from homology"/>
<dbReference type="AlphaFoldDB" id="A0A853AK82"/>
<dbReference type="InterPro" id="IPR003959">
    <property type="entry name" value="ATPase_AAA_core"/>
</dbReference>
<dbReference type="PANTHER" id="PTHR43392">
    <property type="entry name" value="AAA-TYPE ATPASE FAMILY PROTEIN / ANKYRIN REPEAT FAMILY PROTEIN"/>
    <property type="match status" value="1"/>
</dbReference>
<keyword evidence="6" id="KW-1185">Reference proteome</keyword>
<dbReference type="Pfam" id="PF00004">
    <property type="entry name" value="AAA"/>
    <property type="match status" value="2"/>
</dbReference>
<dbReference type="SUPFAM" id="SSF52540">
    <property type="entry name" value="P-loop containing nucleoside triphosphate hydrolases"/>
    <property type="match status" value="3"/>
</dbReference>
<evidence type="ECO:0000259" key="4">
    <source>
        <dbReference type="SMART" id="SM00382"/>
    </source>
</evidence>
<gene>
    <name evidence="5" type="ORF">HNR68_003135</name>
</gene>
<dbReference type="EMBL" id="JACCFJ010000001">
    <property type="protein sequence ID" value="NYI84505.1"/>
    <property type="molecule type" value="Genomic_DNA"/>
</dbReference>
<comment type="caution">
    <text evidence="5">The sequence shown here is derived from an EMBL/GenBank/DDBJ whole genome shotgun (WGS) entry which is preliminary data.</text>
</comment>
<sequence length="1176" mass="126471">MDRPTLPEHLHLLLSDEPVLDVYAHGPWRVPDGLYQEVWERAEELNRDPAAEALAVELPEFYAEGTTVVGAELWCLLEFLLGTAAVRGGTAPDVQCEALSGFVAQPWQPHRGWGWAATASPFRPPAEWLLTGAGDDPELREAAFDLARRCLDVFAGIEPLETRRQALIALHDLRAADPALAKQDLVAPLGTLRDVWAERADESVLAALPELAGPAGYLDWACSGFLAAHQRLLERVPGAAGTGPVPEISPAVEHEAALAHLMLHADLVEVPAELALTTGRPMFETVQSMFASLRESFHAERWHNLVLAWLGRGLLAGEVDVCRAWLDMAMRITGVVQGLPHGVVPPSCGALVQGFQQQLRALARPRRVLNPLVAKLSTGEQLHDAPEDPAADLVGQPDLAEAVRTELAEFRQGRSGAVRMVLAGPESTGRGTAVGLLRGALLAPGRQEVWLSESEFVSLDVSNAVVHFQQRTYGLGARDLLVLHGLDQVAGLEWSGPALLEELRRLLHRLPDLHVLAVCRAGGADRVGEVNPALLHRFRVVGTRPFTLDERTELFRRAVVRRGAVVADEVAREGARLAGAGRQNLRGARLVEHLAARGVDVARARGGDGPVEVLRRDLPAAPGRGADFADCVGLESVRRELDLVLAEARAAELRRRAGMPGEVRPRHLVFTGSPGTGKTTAAGVLGRMCADLGLLSSGHLVVVDCADLAGRHLAEAAVGVQRAIDQAAGGVLCIEDAGTLARPGIDLDQARNRSVIDALLAGLQARRHDLLVVLCGPDAAVNGLLKANPELAVAFPKVVRFPDLTDEQVVELFERKAADAGFTLGTGVRQEVARLVRSARRDAAMSNGRLATHLLERTVSLQSRRILAAEEPGELDRIEVDDVPDTPVDQVRAELPADPMAAIDDLVGLESVKREVRLLVAEAEADQLRRDAGLSPGSRMRHLVFTGNPGTAKTTVARLLAAVYAKLGLLSSGHLVEVSHADLIAQYIGQTAPKVRAAVERALGGVLFIDEAYALTPPDGRQSYGPEAIAELLRLMEEHRDDLVVIAAGYESRMVEFLRTNPGLASRFPSVVHFPDYDEAELVAIFERMAAAAGFTLDEGVEAEVRRILRAAKRDESFGNGRVVRNLLDRAVALQGERITAGDGDAAEVRLLRPADLAGVRVSQLATGDDPVGQYL</sequence>
<dbReference type="InterPro" id="IPR003593">
    <property type="entry name" value="AAA+_ATPase"/>
</dbReference>
<name>A0A853AK82_9PSEU</name>
<accession>A0A853AK82</accession>